<comment type="caution">
    <text evidence="2">The sequence shown here is derived from an EMBL/GenBank/DDBJ whole genome shotgun (WGS) entry which is preliminary data.</text>
</comment>
<dbReference type="Pfam" id="PF07727">
    <property type="entry name" value="RVT_2"/>
    <property type="match status" value="1"/>
</dbReference>
<protein>
    <recommendedName>
        <fullName evidence="1">Reverse transcriptase Ty1/copia-type domain-containing protein</fullName>
    </recommendedName>
</protein>
<reference evidence="2 3" key="1">
    <citation type="submission" date="2019-07" db="EMBL/GenBank/DDBJ databases">
        <title>Genome assembly of two rare yeast pathogens: Diutina rugosa and Trichomonascus ciferrii.</title>
        <authorList>
            <person name="Mixao V."/>
            <person name="Saus E."/>
            <person name="Hansen A."/>
            <person name="Lass-Flor C."/>
            <person name="Gabaldon T."/>
        </authorList>
    </citation>
    <scope>NUCLEOTIDE SEQUENCE [LARGE SCALE GENOMIC DNA]</scope>
    <source>
        <strain evidence="2 3">CBS 613</strain>
    </source>
</reference>
<dbReference type="AlphaFoldDB" id="A0A642UKE7"/>
<gene>
    <name evidence="2" type="ORF">DIURU_003720</name>
</gene>
<evidence type="ECO:0000259" key="1">
    <source>
        <dbReference type="Pfam" id="PF07727"/>
    </source>
</evidence>
<proteinExistence type="predicted"/>
<dbReference type="EMBL" id="SWFT01000108">
    <property type="protein sequence ID" value="KAA8900608.1"/>
    <property type="molecule type" value="Genomic_DNA"/>
</dbReference>
<dbReference type="VEuPathDB" id="FungiDB:DIURU_003720"/>
<organism evidence="2 3">
    <name type="scientific">Diutina rugosa</name>
    <name type="common">Yeast</name>
    <name type="synonym">Candida rugosa</name>
    <dbReference type="NCBI Taxonomy" id="5481"/>
    <lineage>
        <taxon>Eukaryota</taxon>
        <taxon>Fungi</taxon>
        <taxon>Dikarya</taxon>
        <taxon>Ascomycota</taxon>
        <taxon>Saccharomycotina</taxon>
        <taxon>Pichiomycetes</taxon>
        <taxon>Debaryomycetaceae</taxon>
        <taxon>Diutina</taxon>
    </lineage>
</organism>
<dbReference type="GeneID" id="54782371"/>
<dbReference type="RefSeq" id="XP_034011484.1">
    <property type="nucleotide sequence ID" value="XM_034156514.1"/>
</dbReference>
<dbReference type="OrthoDB" id="4064460at2759"/>
<sequence length="498" mass="56704">MMMKREQAALEKYNVLTNVGTVDPATAEGRRKLSLTARLCCQGEPKPNGEERYRITIEPGTQPRSTIDNTPFPLFDRNMMRFVLSYAVDHQFHIHHLEIEDGLKHPDIDAELYVYYSDYAYYNDFISPLRPEVVETGPVALVRVNKAIFGLAQSERLWYEYFARYLDKIGLETTDAATGVFIYYSQGATKLIVGIHGTQLFVAAKDSASYTWFVDQLKKQGFDVGEYGRPKQFMSIDFTYPSDGVIHLSDRTRVSNFIGEFGVDPSVGSRLEAPLPANFNWSRFDDKRKLCENMTADEIAKGKKWMTERLGALAELAKSSRHDIDEVVTKLSLFKDYPHLLLQRMVQRVMLYVAQTPDYGIDFKPINRRSKWSRTLNAKVGTFDVAGVVMASVYSAGKMWWMCEPIDETQPEIDTHVAILMAAMSWMMRSAVVLKFFDTGDVNATPSSDGRVRLTSGDLIKSISFDDFTSSDPKCVERFNLIVRSFKGLQWILRDIGE</sequence>
<evidence type="ECO:0000313" key="3">
    <source>
        <dbReference type="Proteomes" id="UP000449547"/>
    </source>
</evidence>
<dbReference type="Proteomes" id="UP000449547">
    <property type="component" value="Unassembled WGS sequence"/>
</dbReference>
<keyword evidence="3" id="KW-1185">Reference proteome</keyword>
<accession>A0A642UKE7</accession>
<feature type="domain" description="Reverse transcriptase Ty1/copia-type" evidence="1">
    <location>
        <begin position="68"/>
        <end position="263"/>
    </location>
</feature>
<dbReference type="InterPro" id="IPR013103">
    <property type="entry name" value="RVT_2"/>
</dbReference>
<name>A0A642UKE7_DIURU</name>
<evidence type="ECO:0000313" key="2">
    <source>
        <dbReference type="EMBL" id="KAA8900608.1"/>
    </source>
</evidence>